<feature type="compositionally biased region" description="Polar residues" evidence="1">
    <location>
        <begin position="69"/>
        <end position="83"/>
    </location>
</feature>
<feature type="compositionally biased region" description="Low complexity" evidence="1">
    <location>
        <begin position="104"/>
        <end position="124"/>
    </location>
</feature>
<accession>A0ABQ5CDV2</accession>
<comment type="caution">
    <text evidence="2">The sequence shown here is derived from an EMBL/GenBank/DDBJ whole genome shotgun (WGS) entry which is preliminary data.</text>
</comment>
<feature type="non-terminal residue" evidence="2">
    <location>
        <position position="1"/>
    </location>
</feature>
<organism evidence="2 3">
    <name type="scientific">Tanacetum coccineum</name>
    <dbReference type="NCBI Taxonomy" id="301880"/>
    <lineage>
        <taxon>Eukaryota</taxon>
        <taxon>Viridiplantae</taxon>
        <taxon>Streptophyta</taxon>
        <taxon>Embryophyta</taxon>
        <taxon>Tracheophyta</taxon>
        <taxon>Spermatophyta</taxon>
        <taxon>Magnoliopsida</taxon>
        <taxon>eudicotyledons</taxon>
        <taxon>Gunneridae</taxon>
        <taxon>Pentapetalae</taxon>
        <taxon>asterids</taxon>
        <taxon>campanulids</taxon>
        <taxon>Asterales</taxon>
        <taxon>Asteraceae</taxon>
        <taxon>Asteroideae</taxon>
        <taxon>Anthemideae</taxon>
        <taxon>Anthemidinae</taxon>
        <taxon>Tanacetum</taxon>
    </lineage>
</organism>
<evidence type="ECO:0000313" key="3">
    <source>
        <dbReference type="Proteomes" id="UP001151760"/>
    </source>
</evidence>
<protein>
    <submittedName>
        <fullName evidence="2">Uncharacterized protein</fullName>
    </submittedName>
</protein>
<gene>
    <name evidence="2" type="ORF">Tco_0894679</name>
</gene>
<reference evidence="2" key="1">
    <citation type="journal article" date="2022" name="Int. J. Mol. Sci.">
        <title>Draft Genome of Tanacetum Coccineum: Genomic Comparison of Closely Related Tanacetum-Family Plants.</title>
        <authorList>
            <person name="Yamashiro T."/>
            <person name="Shiraishi A."/>
            <person name="Nakayama K."/>
            <person name="Satake H."/>
        </authorList>
    </citation>
    <scope>NUCLEOTIDE SEQUENCE</scope>
</reference>
<keyword evidence="3" id="KW-1185">Reference proteome</keyword>
<dbReference type="Proteomes" id="UP001151760">
    <property type="component" value="Unassembled WGS sequence"/>
</dbReference>
<name>A0ABQ5CDV2_9ASTR</name>
<evidence type="ECO:0000256" key="1">
    <source>
        <dbReference type="SAM" id="MobiDB-lite"/>
    </source>
</evidence>
<feature type="compositionally biased region" description="Pro residues" evidence="1">
    <location>
        <begin position="125"/>
        <end position="134"/>
    </location>
</feature>
<feature type="region of interest" description="Disordered" evidence="1">
    <location>
        <begin position="53"/>
        <end position="134"/>
    </location>
</feature>
<evidence type="ECO:0000313" key="2">
    <source>
        <dbReference type="EMBL" id="GJT24742.1"/>
    </source>
</evidence>
<dbReference type="EMBL" id="BQNB010014160">
    <property type="protein sequence ID" value="GJT24742.1"/>
    <property type="molecule type" value="Genomic_DNA"/>
</dbReference>
<sequence length="134" mass="14340">YGQVWYVIGVATLRALVHAGNETSGDARSCSRVPVPLPEDPYEAIRKAYLVETDTESKPFEGPVETETPESPHTIASPTSLPDSTPPACHVEEPEDSDTSGARSTSSDSTTPLSPDHPLTRTSPTPTPTRFIPP</sequence>
<reference evidence="2" key="2">
    <citation type="submission" date="2022-01" db="EMBL/GenBank/DDBJ databases">
        <authorList>
            <person name="Yamashiro T."/>
            <person name="Shiraishi A."/>
            <person name="Satake H."/>
            <person name="Nakayama K."/>
        </authorList>
    </citation>
    <scope>NUCLEOTIDE SEQUENCE</scope>
</reference>
<proteinExistence type="predicted"/>